<feature type="compositionally biased region" description="Polar residues" evidence="1">
    <location>
        <begin position="43"/>
        <end position="54"/>
    </location>
</feature>
<feature type="region of interest" description="Disordered" evidence="1">
    <location>
        <begin position="444"/>
        <end position="479"/>
    </location>
</feature>
<gene>
    <name evidence="2" type="ORF">HDK90DRAFT_241427</name>
</gene>
<keyword evidence="3" id="KW-1185">Reference proteome</keyword>
<dbReference type="Proteomes" id="UP001492380">
    <property type="component" value="Unassembled WGS sequence"/>
</dbReference>
<proteinExistence type="predicted"/>
<feature type="compositionally biased region" description="Basic and acidic residues" evidence="1">
    <location>
        <begin position="213"/>
        <end position="236"/>
    </location>
</feature>
<feature type="region of interest" description="Disordered" evidence="1">
    <location>
        <begin position="1"/>
        <end position="236"/>
    </location>
</feature>
<accession>A0ABR1YQ36</accession>
<sequence length="586" mass="64802">MDPPSLKRRKPSPTKTGPEAPVTETGDFIPRNQLRRTPPRRASFQSPTKASLSRFNPEILSRRTSTGSEKKSNPSDPTGRGQRALAYVLGKTEQLNPGEVTSNDQAQGGATETAETTDAADTEVEAEDLPAHPEDSQPDLPPREGLFSSPRKSPAKRNKSLGQYLSSPSKQAALPGSQIQRISRAPLEAKGPSPIAVEDDENRILVAASGKEQTLKPERPSEPDPKQQEKEELQAKLKSLREEVEFIESQVQLSRNAPSDGEDASALVSFINEQEPCVAPARAEPPPLAAMLASFLPLAKRMHPPSPPTDEPERLMPTHEPIDLEDPYPYLSLFTDFQFTSSVSMSDLDQQIHAVTMRSPSSLLKLNLNLAVDITTKHVQRLEILRLSNWASRELGTYIAKASEENDLGAVCSATTSYWDLAVRRATCWARCHREFPHLLPHYQTKERQGDVSRSSNRKTSGNHETPASMNAQDEEEEEVSGIVMDAAVKEQNELSFTKGDLLPLLDHNHILLQSNQVLFKITWKIQFDWSGEAQSVVNAEAVFPEAWTEADNRGSFKKIPETFERLLATRGAFGAITILKSVLFS</sequence>
<feature type="compositionally biased region" description="Polar residues" evidence="1">
    <location>
        <begin position="160"/>
        <end position="170"/>
    </location>
</feature>
<reference evidence="2 3" key="1">
    <citation type="submission" date="2024-04" db="EMBL/GenBank/DDBJ databases">
        <title>Phyllosticta paracitricarpa is synonymous to the EU quarantine fungus P. citricarpa based on phylogenomic analyses.</title>
        <authorList>
            <consortium name="Lawrence Berkeley National Laboratory"/>
            <person name="Van Ingen-Buijs V.A."/>
            <person name="Van Westerhoven A.C."/>
            <person name="Haridas S."/>
            <person name="Skiadas P."/>
            <person name="Martin F."/>
            <person name="Groenewald J.Z."/>
            <person name="Crous P.W."/>
            <person name="Seidl M.F."/>
        </authorList>
    </citation>
    <scope>NUCLEOTIDE SEQUENCE [LARGE SCALE GENOMIC DNA]</scope>
    <source>
        <strain evidence="2 3">CBS 123374</strain>
    </source>
</reference>
<feature type="compositionally biased region" description="Polar residues" evidence="1">
    <location>
        <begin position="452"/>
        <end position="472"/>
    </location>
</feature>
<dbReference type="EMBL" id="JBBWRZ010000005">
    <property type="protein sequence ID" value="KAK8235316.1"/>
    <property type="molecule type" value="Genomic_DNA"/>
</dbReference>
<protein>
    <submittedName>
        <fullName evidence="2">Uncharacterized protein</fullName>
    </submittedName>
</protein>
<comment type="caution">
    <text evidence="2">The sequence shown here is derived from an EMBL/GenBank/DDBJ whole genome shotgun (WGS) entry which is preliminary data.</text>
</comment>
<name>A0ABR1YQ36_9PEZI</name>
<organism evidence="2 3">
    <name type="scientific">Phyllosticta capitalensis</name>
    <dbReference type="NCBI Taxonomy" id="121624"/>
    <lineage>
        <taxon>Eukaryota</taxon>
        <taxon>Fungi</taxon>
        <taxon>Dikarya</taxon>
        <taxon>Ascomycota</taxon>
        <taxon>Pezizomycotina</taxon>
        <taxon>Dothideomycetes</taxon>
        <taxon>Dothideomycetes incertae sedis</taxon>
        <taxon>Botryosphaeriales</taxon>
        <taxon>Phyllostictaceae</taxon>
        <taxon>Phyllosticta</taxon>
    </lineage>
</organism>
<feature type="compositionally biased region" description="Basic residues" evidence="1">
    <location>
        <begin position="1"/>
        <end position="12"/>
    </location>
</feature>
<feature type="compositionally biased region" description="Polar residues" evidence="1">
    <location>
        <begin position="93"/>
        <end position="108"/>
    </location>
</feature>
<feature type="compositionally biased region" description="Acidic residues" evidence="1">
    <location>
        <begin position="118"/>
        <end position="128"/>
    </location>
</feature>
<evidence type="ECO:0000313" key="3">
    <source>
        <dbReference type="Proteomes" id="UP001492380"/>
    </source>
</evidence>
<evidence type="ECO:0000256" key="1">
    <source>
        <dbReference type="SAM" id="MobiDB-lite"/>
    </source>
</evidence>
<evidence type="ECO:0000313" key="2">
    <source>
        <dbReference type="EMBL" id="KAK8235316.1"/>
    </source>
</evidence>